<dbReference type="Proteomes" id="UP000041770">
    <property type="component" value="Unassembled WGS sequence"/>
</dbReference>
<gene>
    <name evidence="1" type="ORF">ERS013200_01679</name>
</gene>
<accession>A0A656ARY6</accession>
<evidence type="ECO:0000313" key="2">
    <source>
        <dbReference type="Proteomes" id="UP000041770"/>
    </source>
</evidence>
<sequence>MHIAAVFSGKCTAIGDSRRNALHACHQWPHALAETSFAANGDRIQRRAMKSIPQTDHFKILRDMTR</sequence>
<dbReference type="EMBL" id="CWQY01000009">
    <property type="protein sequence ID" value="CSC56222.1"/>
    <property type="molecule type" value="Genomic_DNA"/>
</dbReference>
<organism evidence="1 2">
    <name type="scientific">Vibrio cholerae</name>
    <dbReference type="NCBI Taxonomy" id="666"/>
    <lineage>
        <taxon>Bacteria</taxon>
        <taxon>Pseudomonadati</taxon>
        <taxon>Pseudomonadota</taxon>
        <taxon>Gammaproteobacteria</taxon>
        <taxon>Vibrionales</taxon>
        <taxon>Vibrionaceae</taxon>
        <taxon>Vibrio</taxon>
    </lineage>
</organism>
<name>A0A656ARY6_VIBCL</name>
<evidence type="ECO:0000313" key="1">
    <source>
        <dbReference type="EMBL" id="CSC56222.1"/>
    </source>
</evidence>
<protein>
    <submittedName>
        <fullName evidence="1">Uncharacterized protein</fullName>
    </submittedName>
</protein>
<proteinExistence type="predicted"/>
<dbReference type="AlphaFoldDB" id="A0A656ARY6"/>
<reference evidence="1 2" key="1">
    <citation type="submission" date="2015-07" db="EMBL/GenBank/DDBJ databases">
        <authorList>
            <consortium name="Pathogen Informatics"/>
        </authorList>
    </citation>
    <scope>NUCLEOTIDE SEQUENCE [LARGE SCALE GENOMIC DNA]</scope>
    <source>
        <strain evidence="1 2">A316</strain>
    </source>
</reference>